<dbReference type="WBParaSite" id="HPBE_0000711701-mRNA-1">
    <property type="protein sequence ID" value="HPBE_0000711701-mRNA-1"/>
    <property type="gene ID" value="HPBE_0000711701"/>
</dbReference>
<name>A0A183FJD6_HELPZ</name>
<reference evidence="4" key="1">
    <citation type="submission" date="2019-09" db="UniProtKB">
        <authorList>
            <consortium name="WormBaseParasite"/>
        </authorList>
    </citation>
    <scope>IDENTIFICATION</scope>
</reference>
<dbReference type="AlphaFoldDB" id="A0A183FJD6"/>
<dbReference type="Proteomes" id="UP000050761">
    <property type="component" value="Unassembled WGS sequence"/>
</dbReference>
<keyword evidence="3" id="KW-1185">Reference proteome</keyword>
<accession>A0A183FJD6</accession>
<protein>
    <recommendedName>
        <fullName evidence="1">Small integral membrane protein 14</fullName>
    </recommendedName>
</protein>
<evidence type="ECO:0000256" key="1">
    <source>
        <dbReference type="ARBA" id="ARBA00017902"/>
    </source>
</evidence>
<dbReference type="PANTHER" id="PTHR31019:SF1">
    <property type="entry name" value="SMALL INTEGRAL MEMBRANE PROTEIN 14"/>
    <property type="match status" value="1"/>
</dbReference>
<dbReference type="PANTHER" id="PTHR31019">
    <property type="entry name" value="SMALL INTEGRAL MEMBRANE PROTEIN 14"/>
    <property type="match status" value="1"/>
</dbReference>
<keyword evidence="2" id="KW-0472">Membrane</keyword>
<organism evidence="3 4">
    <name type="scientific">Heligmosomoides polygyrus</name>
    <name type="common">Parasitic roundworm</name>
    <dbReference type="NCBI Taxonomy" id="6339"/>
    <lineage>
        <taxon>Eukaryota</taxon>
        <taxon>Metazoa</taxon>
        <taxon>Ecdysozoa</taxon>
        <taxon>Nematoda</taxon>
        <taxon>Chromadorea</taxon>
        <taxon>Rhabditida</taxon>
        <taxon>Rhabditina</taxon>
        <taxon>Rhabditomorpha</taxon>
        <taxon>Strongyloidea</taxon>
        <taxon>Heligmosomidae</taxon>
        <taxon>Heligmosomoides</taxon>
    </lineage>
</organism>
<dbReference type="Pfam" id="PF11027">
    <property type="entry name" value="DUF2615"/>
    <property type="match status" value="1"/>
</dbReference>
<keyword evidence="2" id="KW-1133">Transmembrane helix</keyword>
<keyword evidence="2" id="KW-0812">Transmembrane</keyword>
<dbReference type="GO" id="GO:0005783">
    <property type="term" value="C:endoplasmic reticulum"/>
    <property type="evidence" value="ECO:0007669"/>
    <property type="project" value="TreeGrafter"/>
</dbReference>
<dbReference type="InterPro" id="IPR020309">
    <property type="entry name" value="Smim-14"/>
</dbReference>
<evidence type="ECO:0000313" key="4">
    <source>
        <dbReference type="WBParaSite" id="HPBE_0000711701-mRNA-1"/>
    </source>
</evidence>
<evidence type="ECO:0000313" key="3">
    <source>
        <dbReference type="Proteomes" id="UP000050761"/>
    </source>
</evidence>
<proteinExistence type="predicted"/>
<feature type="transmembrane region" description="Helical" evidence="2">
    <location>
        <begin position="63"/>
        <end position="80"/>
    </location>
</feature>
<evidence type="ECO:0000256" key="2">
    <source>
        <dbReference type="SAM" id="Phobius"/>
    </source>
</evidence>
<sequence length="127" mass="14171">LPGNFSPGVVEVAQHESEVRFCSIDHRQSIVIKLRGLRDTQDYCTDSECLTDGGPTAIASNSILLWTMLWGFLALILFFMRPNSMRGGSRGAEKPGPSNRDRVSWFLKPFIVLAVHLRLLPADFVPN</sequence>